<name>A0A8B6FUT2_MYTGA</name>
<comment type="caution">
    <text evidence="2">The sequence shown here is derived from an EMBL/GenBank/DDBJ whole genome shotgun (WGS) entry which is preliminary data.</text>
</comment>
<evidence type="ECO:0000313" key="2">
    <source>
        <dbReference type="EMBL" id="VDI55031.1"/>
    </source>
</evidence>
<reference evidence="2" key="1">
    <citation type="submission" date="2018-11" db="EMBL/GenBank/DDBJ databases">
        <authorList>
            <person name="Alioto T."/>
            <person name="Alioto T."/>
        </authorList>
    </citation>
    <scope>NUCLEOTIDE SEQUENCE</scope>
</reference>
<gene>
    <name evidence="2" type="ORF">MGAL_10B020663</name>
</gene>
<evidence type="ECO:0000256" key="1">
    <source>
        <dbReference type="SAM" id="MobiDB-lite"/>
    </source>
</evidence>
<dbReference type="EMBL" id="UYJE01007463">
    <property type="protein sequence ID" value="VDI55031.1"/>
    <property type="molecule type" value="Genomic_DNA"/>
</dbReference>
<proteinExistence type="predicted"/>
<feature type="region of interest" description="Disordered" evidence="1">
    <location>
        <begin position="226"/>
        <end position="260"/>
    </location>
</feature>
<evidence type="ECO:0000313" key="3">
    <source>
        <dbReference type="Proteomes" id="UP000596742"/>
    </source>
</evidence>
<keyword evidence="3" id="KW-1185">Reference proteome</keyword>
<dbReference type="Proteomes" id="UP000596742">
    <property type="component" value="Unassembled WGS sequence"/>
</dbReference>
<dbReference type="AlphaFoldDB" id="A0A8B6FUT2"/>
<protein>
    <submittedName>
        <fullName evidence="2">Uncharacterized protein</fullName>
    </submittedName>
</protein>
<feature type="region of interest" description="Disordered" evidence="1">
    <location>
        <begin position="1"/>
        <end position="46"/>
    </location>
</feature>
<dbReference type="OrthoDB" id="6077919at2759"/>
<sequence length="260" mass="28884">MNRSDSDDELDQSSIISNMRKPHERNDSNTEKLPTSQRTALSKSTKELWQTEINSDQASAVTEGIRQSCTSRIPNQKTTSENLDFDILDPQPLENLEQILEIANILPSLPEIQQDETSITDTKEHLNTTKDLSKEGKNMDERVKCKLCDIVVECKRGSTSWDGGPCLPCKDNTHGFKCLKTCSCNYQQRCDPVVGCVTSTVTSESSTTVTEADKTETNARNVPISTLSNQDKVKGSNHKRVHSVPISIVSTSHNGDENNR</sequence>
<organism evidence="2 3">
    <name type="scientific">Mytilus galloprovincialis</name>
    <name type="common">Mediterranean mussel</name>
    <dbReference type="NCBI Taxonomy" id="29158"/>
    <lineage>
        <taxon>Eukaryota</taxon>
        <taxon>Metazoa</taxon>
        <taxon>Spiralia</taxon>
        <taxon>Lophotrochozoa</taxon>
        <taxon>Mollusca</taxon>
        <taxon>Bivalvia</taxon>
        <taxon>Autobranchia</taxon>
        <taxon>Pteriomorphia</taxon>
        <taxon>Mytilida</taxon>
        <taxon>Mytiloidea</taxon>
        <taxon>Mytilidae</taxon>
        <taxon>Mytilinae</taxon>
        <taxon>Mytilus</taxon>
    </lineage>
</organism>
<feature type="compositionally biased region" description="Acidic residues" evidence="1">
    <location>
        <begin position="1"/>
        <end position="11"/>
    </location>
</feature>
<feature type="compositionally biased region" description="Polar residues" evidence="1">
    <location>
        <begin position="31"/>
        <end position="46"/>
    </location>
</feature>
<accession>A0A8B6FUT2</accession>